<comment type="function">
    <text evidence="8">Oxidizes mannitol to mannose. Provides the initial step by which translocated mannitol is committed to central metabolism and, by regulating mannitol pool size, is important in regulating salt tolerance at the cellular level.</text>
</comment>
<dbReference type="SUPFAM" id="SSF50129">
    <property type="entry name" value="GroES-like"/>
    <property type="match status" value="1"/>
</dbReference>
<dbReference type="SMART" id="SM00829">
    <property type="entry name" value="PKS_ER"/>
    <property type="match status" value="1"/>
</dbReference>
<dbReference type="Gene3D" id="3.90.180.10">
    <property type="entry name" value="Medium-chain alcohol dehydrogenases, catalytic domain"/>
    <property type="match status" value="1"/>
</dbReference>
<dbReference type="FunFam" id="3.90.180.10:FF:000100">
    <property type="entry name" value="Putative cinnamyl alcohol dehydrogenase 6"/>
    <property type="match status" value="1"/>
</dbReference>
<dbReference type="PROSITE" id="PS00059">
    <property type="entry name" value="ADH_ZINC"/>
    <property type="match status" value="1"/>
</dbReference>
<keyword evidence="4 10" id="KW-0862">Zinc</keyword>
<dbReference type="GO" id="GO:0008270">
    <property type="term" value="F:zinc ion binding"/>
    <property type="evidence" value="ECO:0007669"/>
    <property type="project" value="InterPro"/>
</dbReference>
<dbReference type="InterPro" id="IPR013149">
    <property type="entry name" value="ADH-like_C"/>
</dbReference>
<proteinExistence type="inferred from homology"/>
<evidence type="ECO:0000256" key="2">
    <source>
        <dbReference type="ARBA" id="ARBA00008072"/>
    </source>
</evidence>
<evidence type="ECO:0000313" key="12">
    <source>
        <dbReference type="EMBL" id="KAH8506838.1"/>
    </source>
</evidence>
<dbReference type="GO" id="GO:0009809">
    <property type="term" value="P:lignin biosynthetic process"/>
    <property type="evidence" value="ECO:0007669"/>
    <property type="project" value="UniProtKB-ARBA"/>
</dbReference>
<dbReference type="GO" id="GO:0046029">
    <property type="term" value="F:mannitol dehydrogenase activity"/>
    <property type="evidence" value="ECO:0007669"/>
    <property type="project" value="UniProtKB-EC"/>
</dbReference>
<dbReference type="InterPro" id="IPR047109">
    <property type="entry name" value="CAD-like"/>
</dbReference>
<evidence type="ECO:0000256" key="7">
    <source>
        <dbReference type="ARBA" id="ARBA00051097"/>
    </source>
</evidence>
<feature type="domain" description="Enoyl reductase (ER)" evidence="11">
    <location>
        <begin position="100"/>
        <end position="428"/>
    </location>
</feature>
<comment type="cofactor">
    <cofactor evidence="1 10">
        <name>Zn(2+)</name>
        <dbReference type="ChEBI" id="CHEBI:29105"/>
    </cofactor>
</comment>
<comment type="caution">
    <text evidence="12">The sequence shown here is derived from an EMBL/GenBank/DDBJ whole genome shotgun (WGS) entry which is preliminary data.</text>
</comment>
<dbReference type="AlphaFoldDB" id="A0A8T2YNP1"/>
<sequence>MALLWSLYESGIWMALSIACPSLLPGIFSLLQIKDFPNSDNDSLHCEVLRFFCLIHEDWKSLLLTVLVEFNSVALLAENLEMTSDNSGNCLAWAARDKSGFLSPYKFSRRAVGKDDVSLKITHCGICYADVAYTSGTFGKAIYPVVPGHEIVGIVQEVGSEVQSFKVGDHVGVGAYVNSCRDCEYCNDELEIHCSNGVVFTFNGLDVDGTVTKGGYSSFIVVHKRYCYKIPLDYPLSLAAPLLCAGITVYTPMIRHKMNQPGKSLGVIGLGGLGHLAVKFGKAFGLNVTVFSTSMSKKEEALNLLGADNFVVSSDNEQMKALDKSLDFIIDTASGDHPFDPYMSILKTAGILVLVGAPSEIKLAPLNLILGMRTLTGSATGGTKQTQEMLDFCGAHKIYPEVEVIPIQYANEALERLIKKDVKYRFVIDIENSLN</sequence>
<evidence type="ECO:0000259" key="11">
    <source>
        <dbReference type="SMART" id="SM00829"/>
    </source>
</evidence>
<evidence type="ECO:0000256" key="4">
    <source>
        <dbReference type="ARBA" id="ARBA00022833"/>
    </source>
</evidence>
<dbReference type="CDD" id="cd05283">
    <property type="entry name" value="CAD1"/>
    <property type="match status" value="1"/>
</dbReference>
<dbReference type="InterPro" id="IPR036291">
    <property type="entry name" value="NAD(P)-bd_dom_sf"/>
</dbReference>
<keyword evidence="6" id="KW-0520">NAD</keyword>
<dbReference type="EMBL" id="JACEGQ020000006">
    <property type="protein sequence ID" value="KAH8506838.1"/>
    <property type="molecule type" value="Genomic_DNA"/>
</dbReference>
<dbReference type="InterPro" id="IPR011032">
    <property type="entry name" value="GroES-like_sf"/>
</dbReference>
<evidence type="ECO:0000256" key="3">
    <source>
        <dbReference type="ARBA" id="ARBA00022723"/>
    </source>
</evidence>
<dbReference type="Pfam" id="PF08240">
    <property type="entry name" value="ADH_N"/>
    <property type="match status" value="1"/>
</dbReference>
<comment type="catalytic activity">
    <reaction evidence="7">
        <text>D-mannitol + NAD(+) = D-mannose + NADH + H(+)</text>
        <dbReference type="Rhea" id="RHEA:15029"/>
        <dbReference type="ChEBI" id="CHEBI:4208"/>
        <dbReference type="ChEBI" id="CHEBI:15378"/>
        <dbReference type="ChEBI" id="CHEBI:16899"/>
        <dbReference type="ChEBI" id="CHEBI:57540"/>
        <dbReference type="ChEBI" id="CHEBI:57945"/>
        <dbReference type="EC" id="1.1.1.255"/>
    </reaction>
</comment>
<keyword evidence="5" id="KW-0560">Oxidoreductase</keyword>
<evidence type="ECO:0000313" key="13">
    <source>
        <dbReference type="Proteomes" id="UP000807159"/>
    </source>
</evidence>
<gene>
    <name evidence="12" type="ORF">H0E87_013584</name>
</gene>
<evidence type="ECO:0000256" key="10">
    <source>
        <dbReference type="RuleBase" id="RU361277"/>
    </source>
</evidence>
<protein>
    <recommendedName>
        <fullName evidence="9">mannitol dehydrogenase</fullName>
        <ecNumber evidence="9">1.1.1.255</ecNumber>
    </recommendedName>
</protein>
<evidence type="ECO:0000256" key="9">
    <source>
        <dbReference type="ARBA" id="ARBA00066829"/>
    </source>
</evidence>
<dbReference type="Proteomes" id="UP000807159">
    <property type="component" value="Chromosome 6"/>
</dbReference>
<name>A0A8T2YNP1_POPDE</name>
<dbReference type="Gene3D" id="3.40.50.720">
    <property type="entry name" value="NAD(P)-binding Rossmann-like Domain"/>
    <property type="match status" value="1"/>
</dbReference>
<dbReference type="InterPro" id="IPR013154">
    <property type="entry name" value="ADH-like_N"/>
</dbReference>
<evidence type="ECO:0000256" key="8">
    <source>
        <dbReference type="ARBA" id="ARBA00056693"/>
    </source>
</evidence>
<accession>A0A8T2YNP1</accession>
<keyword evidence="3 10" id="KW-0479">Metal-binding</keyword>
<organism evidence="12 13">
    <name type="scientific">Populus deltoides</name>
    <name type="common">Eastern poplar</name>
    <name type="synonym">Eastern cottonwood</name>
    <dbReference type="NCBI Taxonomy" id="3696"/>
    <lineage>
        <taxon>Eukaryota</taxon>
        <taxon>Viridiplantae</taxon>
        <taxon>Streptophyta</taxon>
        <taxon>Embryophyta</taxon>
        <taxon>Tracheophyta</taxon>
        <taxon>Spermatophyta</taxon>
        <taxon>Magnoliopsida</taxon>
        <taxon>eudicotyledons</taxon>
        <taxon>Gunneridae</taxon>
        <taxon>Pentapetalae</taxon>
        <taxon>rosids</taxon>
        <taxon>fabids</taxon>
        <taxon>Malpighiales</taxon>
        <taxon>Salicaceae</taxon>
        <taxon>Saliceae</taxon>
        <taxon>Populus</taxon>
    </lineage>
</organism>
<dbReference type="SUPFAM" id="SSF51735">
    <property type="entry name" value="NAD(P)-binding Rossmann-fold domains"/>
    <property type="match status" value="1"/>
</dbReference>
<dbReference type="PANTHER" id="PTHR42683">
    <property type="entry name" value="ALDEHYDE REDUCTASE"/>
    <property type="match status" value="1"/>
</dbReference>
<reference evidence="12" key="1">
    <citation type="journal article" date="2021" name="J. Hered.">
        <title>Genome Assembly of Salicaceae Populus deltoides (Eastern Cottonwood) I-69 Based on Nanopore Sequencing and Hi-C Technologies.</title>
        <authorList>
            <person name="Bai S."/>
            <person name="Wu H."/>
            <person name="Zhang J."/>
            <person name="Pan Z."/>
            <person name="Zhao W."/>
            <person name="Li Z."/>
            <person name="Tong C."/>
        </authorList>
    </citation>
    <scope>NUCLEOTIDE SEQUENCE</scope>
    <source>
        <tissue evidence="12">Leaf</tissue>
    </source>
</reference>
<dbReference type="PROSITE" id="PS00065">
    <property type="entry name" value="D_2_HYDROXYACID_DH_1"/>
    <property type="match status" value="1"/>
</dbReference>
<dbReference type="FunFam" id="3.90.180.10:FF:000126">
    <property type="entry name" value="Uncharacterized protein"/>
    <property type="match status" value="1"/>
</dbReference>
<dbReference type="InterPro" id="IPR029752">
    <property type="entry name" value="D-isomer_DH_CS1"/>
</dbReference>
<keyword evidence="13" id="KW-1185">Reference proteome</keyword>
<comment type="similarity">
    <text evidence="2 10">Belongs to the zinc-containing alcohol dehydrogenase family.</text>
</comment>
<dbReference type="FunFam" id="3.40.50.720:FF:000022">
    <property type="entry name" value="Cinnamyl alcohol dehydrogenase"/>
    <property type="match status" value="1"/>
</dbReference>
<evidence type="ECO:0000256" key="6">
    <source>
        <dbReference type="ARBA" id="ARBA00023027"/>
    </source>
</evidence>
<evidence type="ECO:0000256" key="5">
    <source>
        <dbReference type="ARBA" id="ARBA00023002"/>
    </source>
</evidence>
<dbReference type="EC" id="1.1.1.255" evidence="9"/>
<dbReference type="InterPro" id="IPR020843">
    <property type="entry name" value="ER"/>
</dbReference>
<dbReference type="InterPro" id="IPR002328">
    <property type="entry name" value="ADH_Zn_CS"/>
</dbReference>
<evidence type="ECO:0000256" key="1">
    <source>
        <dbReference type="ARBA" id="ARBA00001947"/>
    </source>
</evidence>
<dbReference type="Pfam" id="PF00107">
    <property type="entry name" value="ADH_zinc_N"/>
    <property type="match status" value="1"/>
</dbReference>